<dbReference type="EMBL" id="LR877153">
    <property type="protein sequence ID" value="CAD2217581.1"/>
    <property type="molecule type" value="Genomic_DNA"/>
</dbReference>
<evidence type="ECO:0000313" key="5">
    <source>
        <dbReference type="EMBL" id="CAD2217581.1"/>
    </source>
</evidence>
<reference evidence="5 6" key="1">
    <citation type="submission" date="2020-08" db="EMBL/GenBank/DDBJ databases">
        <authorList>
            <person name="Newling K."/>
            <person name="Davey J."/>
            <person name="Forrester S."/>
        </authorList>
    </citation>
    <scope>NUCLEOTIDE SEQUENCE [LARGE SCALE GENOMIC DNA]</scope>
    <source>
        <strain evidence="6">Crithidia deanei Carvalho (ATCC PRA-265)</strain>
    </source>
</reference>
<evidence type="ECO:0000313" key="6">
    <source>
        <dbReference type="Proteomes" id="UP000515908"/>
    </source>
</evidence>
<dbReference type="GO" id="GO:0016405">
    <property type="term" value="F:CoA-ligase activity"/>
    <property type="evidence" value="ECO:0007669"/>
    <property type="project" value="TreeGrafter"/>
</dbReference>
<gene>
    <name evidence="5" type="ORF">ADEAN_000505900</name>
</gene>
<dbReference type="AlphaFoldDB" id="A0A7G2CF23"/>
<dbReference type="Gene3D" id="3.30.300.30">
    <property type="match status" value="1"/>
</dbReference>
<evidence type="ECO:0000256" key="2">
    <source>
        <dbReference type="ARBA" id="ARBA00022598"/>
    </source>
</evidence>
<evidence type="ECO:0000256" key="3">
    <source>
        <dbReference type="SAM" id="MobiDB-lite"/>
    </source>
</evidence>
<dbReference type="InterPro" id="IPR042099">
    <property type="entry name" value="ANL_N_sf"/>
</dbReference>
<evidence type="ECO:0000259" key="4">
    <source>
        <dbReference type="Pfam" id="PF13193"/>
    </source>
</evidence>
<keyword evidence="6" id="KW-1185">Reference proteome</keyword>
<keyword evidence="2" id="KW-0436">Ligase</keyword>
<feature type="domain" description="AMP-binding enzyme C-terminal" evidence="4">
    <location>
        <begin position="95"/>
        <end position="177"/>
    </location>
</feature>
<name>A0A7G2CF23_9TRYP</name>
<dbReference type="Gene3D" id="3.40.50.12780">
    <property type="entry name" value="N-terminal domain of ligase-like"/>
    <property type="match status" value="1"/>
</dbReference>
<dbReference type="VEuPathDB" id="TriTrypDB:ADEAN_000505900"/>
<dbReference type="Pfam" id="PF13193">
    <property type="entry name" value="AMP-binding_C"/>
    <property type="match status" value="1"/>
</dbReference>
<dbReference type="InterPro" id="IPR025110">
    <property type="entry name" value="AMP-bd_C"/>
</dbReference>
<feature type="compositionally biased region" description="Basic and acidic residues" evidence="3">
    <location>
        <begin position="1"/>
        <end position="10"/>
    </location>
</feature>
<feature type="region of interest" description="Disordered" evidence="3">
    <location>
        <begin position="1"/>
        <end position="28"/>
    </location>
</feature>
<comment type="similarity">
    <text evidence="1">Belongs to the ATP-dependent AMP-binding enzyme family.</text>
</comment>
<evidence type="ECO:0000256" key="1">
    <source>
        <dbReference type="ARBA" id="ARBA00006432"/>
    </source>
</evidence>
<proteinExistence type="inferred from homology"/>
<accession>A0A7G2CF23</accession>
<dbReference type="InterPro" id="IPR045851">
    <property type="entry name" value="AMP-bd_C_sf"/>
</dbReference>
<dbReference type="SUPFAM" id="SSF56801">
    <property type="entry name" value="Acetyl-CoA synthetase-like"/>
    <property type="match status" value="1"/>
</dbReference>
<dbReference type="PANTHER" id="PTHR24096">
    <property type="entry name" value="LONG-CHAIN-FATTY-ACID--COA LIGASE"/>
    <property type="match status" value="1"/>
</dbReference>
<dbReference type="PANTHER" id="PTHR24096:SF149">
    <property type="entry name" value="AMP-BINDING DOMAIN-CONTAINING PROTEIN-RELATED"/>
    <property type="match status" value="1"/>
</dbReference>
<protein>
    <submittedName>
        <fullName evidence="5">AMP-binding enzyme/AMP-binding enzyme C-terminal domain containing protein, putative</fullName>
    </submittedName>
</protein>
<sequence>MEMRIVKVDDSQQSGADKSTGVDAEEGGQGEIWYRGPNIMKGYLKQEDTDKCMQDGWFRTGDIGRVDPKTSNLYITDRLKELIKYKGFQVSPTQLEQVLLDHPWVEDCVVVGVHDPRDENFEVPRASVVLKPNVAPADLLNANDNIQNYVMARVAPYQRLHGGLRIVKDIPKNASGKLLRRVARADEEEYLKESMKRIGL</sequence>
<organism evidence="5 6">
    <name type="scientific">Angomonas deanei</name>
    <dbReference type="NCBI Taxonomy" id="59799"/>
    <lineage>
        <taxon>Eukaryota</taxon>
        <taxon>Discoba</taxon>
        <taxon>Euglenozoa</taxon>
        <taxon>Kinetoplastea</taxon>
        <taxon>Metakinetoplastina</taxon>
        <taxon>Trypanosomatida</taxon>
        <taxon>Trypanosomatidae</taxon>
        <taxon>Strigomonadinae</taxon>
        <taxon>Angomonas</taxon>
    </lineage>
</organism>
<dbReference type="Proteomes" id="UP000515908">
    <property type="component" value="Chromosome 09"/>
</dbReference>